<dbReference type="InterPro" id="IPR001138">
    <property type="entry name" value="Zn2Cys6_DnaBD"/>
</dbReference>
<dbReference type="InterPro" id="IPR052973">
    <property type="entry name" value="Fungal_sec-metab_reg_TF"/>
</dbReference>
<dbReference type="PROSITE" id="PS50048">
    <property type="entry name" value="ZN2_CY6_FUNGAL_2"/>
    <property type="match status" value="1"/>
</dbReference>
<dbReference type="CDD" id="cd00067">
    <property type="entry name" value="GAL4"/>
    <property type="match status" value="1"/>
</dbReference>
<dbReference type="Pfam" id="PF00172">
    <property type="entry name" value="Zn_clus"/>
    <property type="match status" value="1"/>
</dbReference>
<dbReference type="PANTHER" id="PTHR35392:SF3">
    <property type="entry name" value="ZN(2)-C6 FUNGAL-TYPE DOMAIN-CONTAINING PROTEIN"/>
    <property type="match status" value="1"/>
</dbReference>
<sequence>MSLHWDPLHGSLDGDVEFSSYPFLPPDPFDPDLLFDLGDDAPRGGFTQSASAGFTGPAFPDGYGIADDGVASAQNEVAAVSTLCSPLDFLSDPSLSLLNVELPSEPFHSSFAQIQGSPAEFSTASDNSSGANCLWNNALQQQQPVQAPPEEQVGSTQPQLAKSRGRKRKGSALRHDVLNSDSRPNKVVKRDTGGRLQGVFRVHGASQKIRSSLDEKSQRATTLTRKLGVCDKCRRHKTRCDMPDNPYQPCGRCARLVTDILRDPCIRVDILGINLHRLGSTLNNNLETWTNRKRDLDGMLHLPTVLGSPRTITLTQEIGVTLQVTVSRFQPEAGDAITYGWVDPEGNHRELGMPPYYISDMSQASKNMQEYGRRSCSLYIESLLDGTNPIIWKTFEAACRYVTVTKSSLVSDALSFWAATRLTERTWRICDSDTLGVEPFAEPGNPWNGIVPVTPIMDTQLDELAIKCLLLPLKDKVLRGIKRKIDEKKRENWFEIFLATFIVMCNVEWILSDVIDYTTRHGMTAKSRGRPSLTQGYVHACKTLLAYFHFANNGAAPLKLNWKKPQDAAKIMSLEQLTYLNGLQEEVARQEARLGTLKDLPMYKAEMYWCFQTLSLDWRADMPHAGPIDDFTEEDFLTS</sequence>
<reference evidence="4 6" key="1">
    <citation type="journal article" date="2020" name="Stud. Mycol.">
        <title>101 Dothideomycetes genomes: a test case for predicting lifestyles and emergence of pathogens.</title>
        <authorList>
            <person name="Haridas S."/>
            <person name="Albert R."/>
            <person name="Binder M."/>
            <person name="Bloem J."/>
            <person name="Labutti K."/>
            <person name="Salamov A."/>
            <person name="Andreopoulos B."/>
            <person name="Baker S."/>
            <person name="Barry K."/>
            <person name="Bills G."/>
            <person name="Bluhm B."/>
            <person name="Cannon C."/>
            <person name="Castanera R."/>
            <person name="Culley D."/>
            <person name="Daum C."/>
            <person name="Ezra D."/>
            <person name="Gonzalez J."/>
            <person name="Henrissat B."/>
            <person name="Kuo A."/>
            <person name="Liang C."/>
            <person name="Lipzen A."/>
            <person name="Lutzoni F."/>
            <person name="Magnuson J."/>
            <person name="Mondo S."/>
            <person name="Nolan M."/>
            <person name="Ohm R."/>
            <person name="Pangilinan J."/>
            <person name="Park H.-J."/>
            <person name="Ramirez L."/>
            <person name="Alfaro M."/>
            <person name="Sun H."/>
            <person name="Tritt A."/>
            <person name="Yoshinaga Y."/>
            <person name="Zwiers L.-H."/>
            <person name="Turgeon B."/>
            <person name="Goodwin S."/>
            <person name="Spatafora J."/>
            <person name="Crous P."/>
            <person name="Grigoriev I."/>
        </authorList>
    </citation>
    <scope>NUCLEOTIDE SEQUENCE</scope>
    <source>
        <strain evidence="4 6">CBS 304.34</strain>
    </source>
</reference>
<evidence type="ECO:0000256" key="2">
    <source>
        <dbReference type="SAM" id="MobiDB-lite"/>
    </source>
</evidence>
<keyword evidence="5" id="KW-1185">Reference proteome</keyword>
<dbReference type="GO" id="GO:0008270">
    <property type="term" value="F:zinc ion binding"/>
    <property type="evidence" value="ECO:0007669"/>
    <property type="project" value="InterPro"/>
</dbReference>
<dbReference type="Proteomes" id="UP000504636">
    <property type="component" value="Unplaced"/>
</dbReference>
<feature type="region of interest" description="Disordered" evidence="2">
    <location>
        <begin position="142"/>
        <end position="194"/>
    </location>
</feature>
<proteinExistence type="predicted"/>
<accession>A0A6A6YQK7</accession>
<feature type="domain" description="Zn(2)-C6 fungal-type" evidence="3">
    <location>
        <begin position="229"/>
        <end position="267"/>
    </location>
</feature>
<feature type="compositionally biased region" description="Low complexity" evidence="2">
    <location>
        <begin position="142"/>
        <end position="153"/>
    </location>
</feature>
<dbReference type="GeneID" id="54460667"/>
<keyword evidence="1" id="KW-0539">Nucleus</keyword>
<protein>
    <recommendedName>
        <fullName evidence="3">Zn(2)-C6 fungal-type domain-containing protein</fullName>
    </recommendedName>
</protein>
<dbReference type="SUPFAM" id="SSF57701">
    <property type="entry name" value="Zn2/Cys6 DNA-binding domain"/>
    <property type="match status" value="1"/>
</dbReference>
<evidence type="ECO:0000259" key="3">
    <source>
        <dbReference type="PROSITE" id="PS50048"/>
    </source>
</evidence>
<dbReference type="EMBL" id="MU003699">
    <property type="protein sequence ID" value="KAF2810818.1"/>
    <property type="molecule type" value="Genomic_DNA"/>
</dbReference>
<feature type="compositionally biased region" description="Basic residues" evidence="2">
    <location>
        <begin position="163"/>
        <end position="172"/>
    </location>
</feature>
<dbReference type="PANTHER" id="PTHR35392">
    <property type="entry name" value="ZN(II)2CYS6 TRANSCRIPTION FACTOR (EUROFUNG)-RELATED-RELATED"/>
    <property type="match status" value="1"/>
</dbReference>
<dbReference type="GO" id="GO:0000981">
    <property type="term" value="F:DNA-binding transcription factor activity, RNA polymerase II-specific"/>
    <property type="evidence" value="ECO:0007669"/>
    <property type="project" value="InterPro"/>
</dbReference>
<evidence type="ECO:0000256" key="1">
    <source>
        <dbReference type="ARBA" id="ARBA00023242"/>
    </source>
</evidence>
<organism evidence="4">
    <name type="scientific">Mytilinidion resinicola</name>
    <dbReference type="NCBI Taxonomy" id="574789"/>
    <lineage>
        <taxon>Eukaryota</taxon>
        <taxon>Fungi</taxon>
        <taxon>Dikarya</taxon>
        <taxon>Ascomycota</taxon>
        <taxon>Pezizomycotina</taxon>
        <taxon>Dothideomycetes</taxon>
        <taxon>Pleosporomycetidae</taxon>
        <taxon>Mytilinidiales</taxon>
        <taxon>Mytilinidiaceae</taxon>
        <taxon>Mytilinidion</taxon>
    </lineage>
</organism>
<reference evidence="6" key="2">
    <citation type="submission" date="2020-04" db="EMBL/GenBank/DDBJ databases">
        <authorList>
            <consortium name="NCBI Genome Project"/>
        </authorList>
    </citation>
    <scope>NUCLEOTIDE SEQUENCE</scope>
    <source>
        <strain evidence="6">CBS 304.34</strain>
    </source>
</reference>
<reference evidence="6" key="3">
    <citation type="submission" date="2025-04" db="UniProtKB">
        <authorList>
            <consortium name="RefSeq"/>
        </authorList>
    </citation>
    <scope>IDENTIFICATION</scope>
    <source>
        <strain evidence="6">CBS 304.34</strain>
    </source>
</reference>
<evidence type="ECO:0000313" key="4">
    <source>
        <dbReference type="EMBL" id="KAF2810818.1"/>
    </source>
</evidence>
<evidence type="ECO:0000313" key="6">
    <source>
        <dbReference type="RefSeq" id="XP_033577782.1"/>
    </source>
</evidence>
<dbReference type="InterPro" id="IPR036864">
    <property type="entry name" value="Zn2-C6_fun-type_DNA-bd_sf"/>
</dbReference>
<dbReference type="AlphaFoldDB" id="A0A6A6YQK7"/>
<name>A0A6A6YQK7_9PEZI</name>
<dbReference type="RefSeq" id="XP_033577782.1">
    <property type="nucleotide sequence ID" value="XM_033719774.1"/>
</dbReference>
<gene>
    <name evidence="4 6" type="ORF">BDZ99DRAFT_462132</name>
</gene>
<dbReference type="OrthoDB" id="5362630at2759"/>
<dbReference type="Gene3D" id="4.10.240.10">
    <property type="entry name" value="Zn(2)-C6 fungal-type DNA-binding domain"/>
    <property type="match status" value="1"/>
</dbReference>
<evidence type="ECO:0000313" key="5">
    <source>
        <dbReference type="Proteomes" id="UP000504636"/>
    </source>
</evidence>